<gene>
    <name evidence="11" type="ORF">C823_02670</name>
</gene>
<dbReference type="Pfam" id="PF00664">
    <property type="entry name" value="ABC_membrane"/>
    <property type="match status" value="1"/>
</dbReference>
<keyword evidence="12" id="KW-1185">Reference proteome</keyword>
<dbReference type="InterPro" id="IPR027417">
    <property type="entry name" value="P-loop_NTPase"/>
</dbReference>
<dbReference type="PATRIC" id="fig|1235802.3.peg.2820"/>
<keyword evidence="4" id="KW-0547">Nucleotide-binding</keyword>
<dbReference type="InterPro" id="IPR036640">
    <property type="entry name" value="ABC1_TM_sf"/>
</dbReference>
<dbReference type="InterPro" id="IPR017871">
    <property type="entry name" value="ABC_transporter-like_CS"/>
</dbReference>
<dbReference type="FunFam" id="3.40.50.300:FF:000287">
    <property type="entry name" value="Multidrug ABC transporter ATP-binding protein"/>
    <property type="match status" value="1"/>
</dbReference>
<evidence type="ECO:0000256" key="3">
    <source>
        <dbReference type="ARBA" id="ARBA00022692"/>
    </source>
</evidence>
<evidence type="ECO:0000259" key="9">
    <source>
        <dbReference type="PROSITE" id="PS50893"/>
    </source>
</evidence>
<sequence length="583" mass="63732">MFKTTKRIIGWCSEYKARLYLGFVCAFFATWFGAAPTMVAAFTLGKAIDSARTGTVFDTSLIGMSFVSVVVLVLLRFLFSYWRAKLQESIGYEIAAKQRIKIGDILKRVSLGYFQENNAGDILSTVTTELSALEYQGMRMINEIVNGYINVIAIIICLGVFSIPAALIAAAGVLLSLLFLHGVSVQSEKNAPVNEKAVEDMSGAVIEYVRGLPVVKSFGQEGASIASMKKAVNDSKKINIKIEKGFTPFNCLHLFSLKLASVGLVLVTAWMTLNGQMELPIMLMFCMFSFTIFGSVEAVNDSAHVLGVIDSAMDKLEKVNQAVYIDEGGSDIMLASHDIEFSHVTFGYDKRTVLQDVSFRIPQNTTTAVVGPSGSGKSTLCNLIARFYDVNSGTVKIGGRNVKDFTCDSLLRNISMVFQNVYLFHDTVKNNIRFGNPNATEEEIVEAAKKARCHDFIMSLPEGYDTMVGEGGSSLSGGEKQRISIARAILKDSPIVILDEATASIDPENEHLIQEAISALTHGKTIITIAHRLATIQNADKILVVDGGGIAQQGTHKELMEHEGVYKRFIEIREKAEGWSIGE</sequence>
<protein>
    <recommendedName>
        <fullName evidence="13">ATP-binding cassette, subfamily B, bacterial</fullName>
    </recommendedName>
</protein>
<dbReference type="PANTHER" id="PTHR24221">
    <property type="entry name" value="ATP-BINDING CASSETTE SUB-FAMILY B"/>
    <property type="match status" value="1"/>
</dbReference>
<dbReference type="InterPro" id="IPR003439">
    <property type="entry name" value="ABC_transporter-like_ATP-bd"/>
</dbReference>
<evidence type="ECO:0008006" key="13">
    <source>
        <dbReference type="Google" id="ProtNLM"/>
    </source>
</evidence>
<dbReference type="EMBL" id="AQFT01000085">
    <property type="protein sequence ID" value="EMZ26174.1"/>
    <property type="molecule type" value="Genomic_DNA"/>
</dbReference>
<dbReference type="InterPro" id="IPR011527">
    <property type="entry name" value="ABC1_TM_dom"/>
</dbReference>
<name>N2ANX5_9FIRM</name>
<dbReference type="InterPro" id="IPR039421">
    <property type="entry name" value="Type_1_exporter"/>
</dbReference>
<keyword evidence="7 8" id="KW-0472">Membrane</keyword>
<dbReference type="InterPro" id="IPR003593">
    <property type="entry name" value="AAA+_ATPase"/>
</dbReference>
<evidence type="ECO:0000256" key="5">
    <source>
        <dbReference type="ARBA" id="ARBA00022840"/>
    </source>
</evidence>
<evidence type="ECO:0000259" key="10">
    <source>
        <dbReference type="PROSITE" id="PS50929"/>
    </source>
</evidence>
<keyword evidence="2" id="KW-0813">Transport</keyword>
<dbReference type="AlphaFoldDB" id="N2ANX5"/>
<feature type="domain" description="ABC transporter" evidence="9">
    <location>
        <begin position="339"/>
        <end position="572"/>
    </location>
</feature>
<dbReference type="Pfam" id="PF00005">
    <property type="entry name" value="ABC_tran"/>
    <property type="match status" value="1"/>
</dbReference>
<dbReference type="SUPFAM" id="SSF90123">
    <property type="entry name" value="ABC transporter transmembrane region"/>
    <property type="match status" value="1"/>
</dbReference>
<keyword evidence="5" id="KW-0067">ATP-binding</keyword>
<evidence type="ECO:0000313" key="12">
    <source>
        <dbReference type="Proteomes" id="UP000012589"/>
    </source>
</evidence>
<feature type="domain" description="ABC transmembrane type-1" evidence="10">
    <location>
        <begin position="26"/>
        <end position="296"/>
    </location>
</feature>
<dbReference type="STRING" id="1235802.C823_02670"/>
<dbReference type="GO" id="GO:0016887">
    <property type="term" value="F:ATP hydrolysis activity"/>
    <property type="evidence" value="ECO:0007669"/>
    <property type="project" value="InterPro"/>
</dbReference>
<dbReference type="PANTHER" id="PTHR24221:SF397">
    <property type="entry name" value="ABC TRANSPORTER, ATP-BINDING TRANSMEMBRANE PROTEIN"/>
    <property type="match status" value="1"/>
</dbReference>
<feature type="transmembrane region" description="Helical" evidence="8">
    <location>
        <begin position="20"/>
        <end position="41"/>
    </location>
</feature>
<evidence type="ECO:0000256" key="2">
    <source>
        <dbReference type="ARBA" id="ARBA00022448"/>
    </source>
</evidence>
<keyword evidence="6 8" id="KW-1133">Transmembrane helix</keyword>
<dbReference type="HOGENOM" id="CLU_000604_84_9_9"/>
<dbReference type="SUPFAM" id="SSF52540">
    <property type="entry name" value="P-loop containing nucleoside triphosphate hydrolases"/>
    <property type="match status" value="1"/>
</dbReference>
<dbReference type="GO" id="GO:0140359">
    <property type="term" value="F:ABC-type transporter activity"/>
    <property type="evidence" value="ECO:0007669"/>
    <property type="project" value="InterPro"/>
</dbReference>
<evidence type="ECO:0000256" key="8">
    <source>
        <dbReference type="SAM" id="Phobius"/>
    </source>
</evidence>
<keyword evidence="3 8" id="KW-0812">Transmembrane</keyword>
<evidence type="ECO:0000256" key="7">
    <source>
        <dbReference type="ARBA" id="ARBA00023136"/>
    </source>
</evidence>
<dbReference type="OrthoDB" id="9762778at2"/>
<evidence type="ECO:0000256" key="1">
    <source>
        <dbReference type="ARBA" id="ARBA00004651"/>
    </source>
</evidence>
<dbReference type="Gene3D" id="3.40.50.300">
    <property type="entry name" value="P-loop containing nucleotide triphosphate hydrolases"/>
    <property type="match status" value="1"/>
</dbReference>
<dbReference type="PROSITE" id="PS50929">
    <property type="entry name" value="ABC_TM1F"/>
    <property type="match status" value="1"/>
</dbReference>
<dbReference type="Gene3D" id="1.20.1560.10">
    <property type="entry name" value="ABC transporter type 1, transmembrane domain"/>
    <property type="match status" value="1"/>
</dbReference>
<comment type="subcellular location">
    <subcellularLocation>
        <location evidence="1">Cell membrane</location>
        <topology evidence="1">Multi-pass membrane protein</topology>
    </subcellularLocation>
</comment>
<evidence type="ECO:0000256" key="4">
    <source>
        <dbReference type="ARBA" id="ARBA00022741"/>
    </source>
</evidence>
<accession>N2ANX5</accession>
<comment type="caution">
    <text evidence="11">The sequence shown here is derived from an EMBL/GenBank/DDBJ whole genome shotgun (WGS) entry which is preliminary data.</text>
</comment>
<organism evidence="11 12">
    <name type="scientific">Eubacterium plexicaudatum ASF492</name>
    <dbReference type="NCBI Taxonomy" id="1235802"/>
    <lineage>
        <taxon>Bacteria</taxon>
        <taxon>Bacillati</taxon>
        <taxon>Bacillota</taxon>
        <taxon>Clostridia</taxon>
        <taxon>Eubacteriales</taxon>
        <taxon>Eubacteriaceae</taxon>
        <taxon>Eubacterium</taxon>
    </lineage>
</organism>
<reference evidence="11 12" key="1">
    <citation type="journal article" date="2014" name="Genome Announc.">
        <title>Draft genome sequences of the altered schaedler flora, a defined bacterial community from gnotobiotic mice.</title>
        <authorList>
            <person name="Wannemuehler M.J."/>
            <person name="Overstreet A.M."/>
            <person name="Ward D.V."/>
            <person name="Phillips G.J."/>
        </authorList>
    </citation>
    <scope>NUCLEOTIDE SEQUENCE [LARGE SCALE GENOMIC DNA]</scope>
    <source>
        <strain evidence="11 12">ASF492</strain>
    </source>
</reference>
<dbReference type="GO" id="GO:0005524">
    <property type="term" value="F:ATP binding"/>
    <property type="evidence" value="ECO:0007669"/>
    <property type="project" value="UniProtKB-KW"/>
</dbReference>
<feature type="transmembrane region" description="Helical" evidence="8">
    <location>
        <begin position="148"/>
        <end position="180"/>
    </location>
</feature>
<evidence type="ECO:0000313" key="11">
    <source>
        <dbReference type="EMBL" id="EMZ26174.1"/>
    </source>
</evidence>
<evidence type="ECO:0000256" key="6">
    <source>
        <dbReference type="ARBA" id="ARBA00022989"/>
    </source>
</evidence>
<dbReference type="PROSITE" id="PS00211">
    <property type="entry name" value="ABC_TRANSPORTER_1"/>
    <property type="match status" value="1"/>
</dbReference>
<dbReference type="SMART" id="SM00382">
    <property type="entry name" value="AAA"/>
    <property type="match status" value="1"/>
</dbReference>
<feature type="transmembrane region" description="Helical" evidence="8">
    <location>
        <begin position="61"/>
        <end position="79"/>
    </location>
</feature>
<dbReference type="GO" id="GO:0005886">
    <property type="term" value="C:plasma membrane"/>
    <property type="evidence" value="ECO:0007669"/>
    <property type="project" value="UniProtKB-SubCell"/>
</dbReference>
<dbReference type="GO" id="GO:0034040">
    <property type="term" value="F:ATPase-coupled lipid transmembrane transporter activity"/>
    <property type="evidence" value="ECO:0007669"/>
    <property type="project" value="TreeGrafter"/>
</dbReference>
<dbReference type="PROSITE" id="PS50893">
    <property type="entry name" value="ABC_TRANSPORTER_2"/>
    <property type="match status" value="1"/>
</dbReference>
<proteinExistence type="predicted"/>
<dbReference type="eggNOG" id="COG1132">
    <property type="taxonomic scope" value="Bacteria"/>
</dbReference>
<dbReference type="Proteomes" id="UP000012589">
    <property type="component" value="Unassembled WGS sequence"/>
</dbReference>